<dbReference type="CDD" id="cd01129">
    <property type="entry name" value="PulE-GspE-like"/>
    <property type="match status" value="1"/>
</dbReference>
<dbReference type="PANTHER" id="PTHR30258:SF2">
    <property type="entry name" value="COMG OPERON PROTEIN 1"/>
    <property type="match status" value="1"/>
</dbReference>
<dbReference type="InterPro" id="IPR001482">
    <property type="entry name" value="T2SS/T4SS_dom"/>
</dbReference>
<dbReference type="AlphaFoldDB" id="A0A6N8U6X2"/>
<dbReference type="EMBL" id="WUUQ01000002">
    <property type="protein sequence ID" value="MXQ73772.1"/>
    <property type="molecule type" value="Genomic_DNA"/>
</dbReference>
<dbReference type="PROSITE" id="PS00662">
    <property type="entry name" value="T2SP_E"/>
    <property type="match status" value="1"/>
</dbReference>
<accession>A0A6N8U6X2</accession>
<gene>
    <name evidence="5" type="ORF">GSF08_07450</name>
</gene>
<protein>
    <submittedName>
        <fullName evidence="5">Competence protein ComG</fullName>
    </submittedName>
</protein>
<proteinExistence type="inferred from homology"/>
<dbReference type="RefSeq" id="WP_160625182.1">
    <property type="nucleotide sequence ID" value="NZ_WUUQ01000002.1"/>
</dbReference>
<comment type="caution">
    <text evidence="5">The sequence shown here is derived from an EMBL/GenBank/DDBJ whole genome shotgun (WGS) entry which is preliminary data.</text>
</comment>
<name>A0A6N8U6X2_9FIRM</name>
<dbReference type="GO" id="GO:0005524">
    <property type="term" value="F:ATP binding"/>
    <property type="evidence" value="ECO:0007669"/>
    <property type="project" value="UniProtKB-KW"/>
</dbReference>
<dbReference type="Proteomes" id="UP000434036">
    <property type="component" value="Unassembled WGS sequence"/>
</dbReference>
<keyword evidence="3" id="KW-0067">ATP-binding</keyword>
<feature type="domain" description="Bacterial type II secretion system protein E" evidence="4">
    <location>
        <begin position="199"/>
        <end position="213"/>
    </location>
</feature>
<dbReference type="InterPro" id="IPR003593">
    <property type="entry name" value="AAA+_ATPase"/>
</dbReference>
<evidence type="ECO:0000256" key="2">
    <source>
        <dbReference type="ARBA" id="ARBA00022741"/>
    </source>
</evidence>
<evidence type="ECO:0000256" key="1">
    <source>
        <dbReference type="ARBA" id="ARBA00006611"/>
    </source>
</evidence>
<evidence type="ECO:0000313" key="5">
    <source>
        <dbReference type="EMBL" id="MXQ73772.1"/>
    </source>
</evidence>
<keyword evidence="6" id="KW-1185">Reference proteome</keyword>
<reference evidence="5 6" key="2">
    <citation type="submission" date="2020-01" db="EMBL/GenBank/DDBJ databases">
        <title>Clostridiaceae sp. nov. isolated from the gut of human by culturomics.</title>
        <authorList>
            <person name="Chang Y."/>
        </authorList>
    </citation>
    <scope>NUCLEOTIDE SEQUENCE [LARGE SCALE GENOMIC DNA]</scope>
    <source>
        <strain evidence="5 6">DONG20-135</strain>
    </source>
</reference>
<evidence type="ECO:0000313" key="6">
    <source>
        <dbReference type="Proteomes" id="UP000434036"/>
    </source>
</evidence>
<dbReference type="PANTHER" id="PTHR30258">
    <property type="entry name" value="TYPE II SECRETION SYSTEM PROTEIN GSPE-RELATED"/>
    <property type="match status" value="1"/>
</dbReference>
<dbReference type="Gene3D" id="3.40.50.300">
    <property type="entry name" value="P-loop containing nucleotide triphosphate hydrolases"/>
    <property type="match status" value="1"/>
</dbReference>
<sequence>MREKLELLLKLAARYHATDVHFTVKQETLKISVRGIRGIIELHEPTLDLSLFHYLKYLANLDLGNLAQPQSGNFQLSLQDKNLYFRFSLLMTPQLQTGVLRILNNHLLIDIHHLSPHKHQNRSFINWTRFRSGMIILSGPTSSGKTTTLHAILSEIASHHKLKIITLEDPIEIHSDEYLQLQINEQANFTYEEGIKQLLRHDPDVIMIGEIRDSQTAKMAFRCALSGHMVFSTVHAKSAAEAVKRLCELGLRREELLGTLSAITNQRLFAKKGKKERICIYEILEHESLEQILQNQSVSQQHQDIFQEIRIAVKEGWISEKEAAADLETSSK</sequence>
<dbReference type="SUPFAM" id="SSF52540">
    <property type="entry name" value="P-loop containing nucleoside triphosphate hydrolases"/>
    <property type="match status" value="1"/>
</dbReference>
<reference evidence="5 6" key="1">
    <citation type="submission" date="2019-12" db="EMBL/GenBank/DDBJ databases">
        <authorList>
            <person name="Yang R."/>
        </authorList>
    </citation>
    <scope>NUCLEOTIDE SEQUENCE [LARGE SCALE GENOMIC DNA]</scope>
    <source>
        <strain evidence="5 6">DONG20-135</strain>
    </source>
</reference>
<keyword evidence="2" id="KW-0547">Nucleotide-binding</keyword>
<dbReference type="Gene3D" id="3.30.450.90">
    <property type="match status" value="1"/>
</dbReference>
<dbReference type="InterPro" id="IPR027417">
    <property type="entry name" value="P-loop_NTPase"/>
</dbReference>
<organism evidence="5 6">
    <name type="scientific">Copranaerobaculum intestinale</name>
    <dbReference type="NCBI Taxonomy" id="2692629"/>
    <lineage>
        <taxon>Bacteria</taxon>
        <taxon>Bacillati</taxon>
        <taxon>Bacillota</taxon>
        <taxon>Erysipelotrichia</taxon>
        <taxon>Erysipelotrichales</taxon>
        <taxon>Erysipelotrichaceae</taxon>
        <taxon>Copranaerobaculum</taxon>
    </lineage>
</organism>
<dbReference type="GO" id="GO:0016887">
    <property type="term" value="F:ATP hydrolysis activity"/>
    <property type="evidence" value="ECO:0007669"/>
    <property type="project" value="TreeGrafter"/>
</dbReference>
<comment type="similarity">
    <text evidence="1">Belongs to the GSP E family.</text>
</comment>
<evidence type="ECO:0000256" key="3">
    <source>
        <dbReference type="ARBA" id="ARBA00022840"/>
    </source>
</evidence>
<dbReference type="SMART" id="SM00382">
    <property type="entry name" value="AAA"/>
    <property type="match status" value="1"/>
</dbReference>
<dbReference type="Pfam" id="PF00437">
    <property type="entry name" value="T2SSE"/>
    <property type="match status" value="1"/>
</dbReference>
<evidence type="ECO:0000259" key="4">
    <source>
        <dbReference type="PROSITE" id="PS00662"/>
    </source>
</evidence>
<dbReference type="GO" id="GO:0005886">
    <property type="term" value="C:plasma membrane"/>
    <property type="evidence" value="ECO:0007669"/>
    <property type="project" value="TreeGrafter"/>
</dbReference>